<dbReference type="FunCoup" id="H0XZM2">
    <property type="interactions" value="35"/>
</dbReference>
<keyword evidence="8" id="KW-1185">Reference proteome</keyword>
<dbReference type="Proteomes" id="UP000005225">
    <property type="component" value="Unassembled WGS sequence"/>
</dbReference>
<comment type="subcellular location">
    <subcellularLocation>
        <location evidence="1">Membrane</location>
        <topology evidence="1">Multi-pass membrane protein</topology>
    </subcellularLocation>
</comment>
<feature type="transmembrane region" description="Helical" evidence="5">
    <location>
        <begin position="209"/>
        <end position="229"/>
    </location>
</feature>
<feature type="transmembrane region" description="Helical" evidence="5">
    <location>
        <begin position="181"/>
        <end position="200"/>
    </location>
</feature>
<reference evidence="7" key="3">
    <citation type="submission" date="2025-09" db="UniProtKB">
        <authorList>
            <consortium name="Ensembl"/>
        </authorList>
    </citation>
    <scope>IDENTIFICATION</scope>
</reference>
<dbReference type="STRING" id="30611.ENSOGAP00000021565"/>
<feature type="transmembrane region" description="Helical" evidence="5">
    <location>
        <begin position="434"/>
        <end position="454"/>
    </location>
</feature>
<feature type="transmembrane region" description="Helical" evidence="5">
    <location>
        <begin position="539"/>
        <end position="558"/>
    </location>
</feature>
<accession>H0XZM2</accession>
<dbReference type="Ensembl" id="ENSOGAT00000025157.1">
    <property type="protein sequence ID" value="ENSOGAP00000021565.1"/>
    <property type="gene ID" value="ENSOGAG00000025994.1"/>
</dbReference>
<dbReference type="Gene3D" id="1.20.1250.20">
    <property type="entry name" value="MFS general substrate transporter like domains"/>
    <property type="match status" value="1"/>
</dbReference>
<evidence type="ECO:0000256" key="1">
    <source>
        <dbReference type="ARBA" id="ARBA00004141"/>
    </source>
</evidence>
<dbReference type="InterPro" id="IPR036259">
    <property type="entry name" value="MFS_trans_sf"/>
</dbReference>
<reference evidence="8" key="1">
    <citation type="submission" date="2011-03" db="EMBL/GenBank/DDBJ databases">
        <title>Version 3 of the genome sequence of Otolemur garnettii (Bushbaby).</title>
        <authorList>
            <consortium name="The Broad Institute Genome Sequencing Platform"/>
            <person name="Di Palma F."/>
            <person name="Johnson J."/>
            <person name="Lander E.S."/>
            <person name="Lindblad-Toh K."/>
            <person name="Jaffe D.B."/>
            <person name="Gnerre S."/>
            <person name="MacCallum I."/>
            <person name="Przybylski D."/>
            <person name="Ribeiro F.J."/>
            <person name="Burton J.N."/>
            <person name="Walker B.J."/>
            <person name="Sharpe T."/>
            <person name="Hall G."/>
        </authorList>
    </citation>
    <scope>NUCLEOTIDE SEQUENCE [LARGE SCALE GENOMIC DNA]</scope>
</reference>
<keyword evidence="2 5" id="KW-0812">Transmembrane</keyword>
<evidence type="ECO:0000256" key="3">
    <source>
        <dbReference type="ARBA" id="ARBA00022989"/>
    </source>
</evidence>
<dbReference type="GO" id="GO:0022857">
    <property type="term" value="F:transmembrane transporter activity"/>
    <property type="evidence" value="ECO:0007669"/>
    <property type="project" value="InterPro"/>
</dbReference>
<evidence type="ECO:0000256" key="5">
    <source>
        <dbReference type="SAM" id="Phobius"/>
    </source>
</evidence>
<evidence type="ECO:0000259" key="6">
    <source>
        <dbReference type="PROSITE" id="PS50850"/>
    </source>
</evidence>
<feature type="transmembrane region" description="Helical" evidence="5">
    <location>
        <begin position="373"/>
        <end position="392"/>
    </location>
</feature>
<evidence type="ECO:0000313" key="7">
    <source>
        <dbReference type="Ensembl" id="ENSOGAP00000021565.1"/>
    </source>
</evidence>
<proteinExistence type="predicted"/>
<dbReference type="GeneTree" id="ENSGT00940000162395"/>
<feature type="transmembrane region" description="Helical" evidence="5">
    <location>
        <begin position="235"/>
        <end position="255"/>
    </location>
</feature>
<protein>
    <recommendedName>
        <fullName evidence="6">Major facilitator superfamily (MFS) profile domain-containing protein</fullName>
    </recommendedName>
</protein>
<dbReference type="InterPro" id="IPR020846">
    <property type="entry name" value="MFS_dom"/>
</dbReference>
<feature type="domain" description="Major facilitator superfamily (MFS) profile" evidence="6">
    <location>
        <begin position="123"/>
        <end position="562"/>
    </location>
</feature>
<evidence type="ECO:0000256" key="4">
    <source>
        <dbReference type="ARBA" id="ARBA00023136"/>
    </source>
</evidence>
<organism evidence="7 8">
    <name type="scientific">Otolemur garnettii</name>
    <name type="common">Small-eared galago</name>
    <name type="synonym">Garnett's greater bushbaby</name>
    <dbReference type="NCBI Taxonomy" id="30611"/>
    <lineage>
        <taxon>Eukaryota</taxon>
        <taxon>Metazoa</taxon>
        <taxon>Chordata</taxon>
        <taxon>Craniata</taxon>
        <taxon>Vertebrata</taxon>
        <taxon>Euteleostomi</taxon>
        <taxon>Mammalia</taxon>
        <taxon>Eutheria</taxon>
        <taxon>Euarchontoglires</taxon>
        <taxon>Primates</taxon>
        <taxon>Strepsirrhini</taxon>
        <taxon>Lorisiformes</taxon>
        <taxon>Galagidae</taxon>
        <taxon>Otolemur</taxon>
    </lineage>
</organism>
<dbReference type="eggNOG" id="KOG0255">
    <property type="taxonomic scope" value="Eukaryota"/>
</dbReference>
<evidence type="ECO:0000256" key="2">
    <source>
        <dbReference type="ARBA" id="ARBA00022692"/>
    </source>
</evidence>
<keyword evidence="4 5" id="KW-0472">Membrane</keyword>
<sequence>ENNPKVERGSQDTFWNLNQHEALMYSRIQSVEVLLNKLRAICTKEDDTFANILDAVGEFGTFQRRLVVLICIFNIMAGFFMSVDMFVFGDPEPYCNTSWILTVGPNLSEVEQLNLTLPQDSRGSFLTCLMYLPVPWDLSSIIQFGLNHTVTCQDGWIYPGSIKQSLNIEDLVCGMEPEKDTVQTMFMAGTLTGSLIFGLLSDRFGRHPAILLSLLSLITFGFGTAFVSYFHAYLFFHFCVSQAIVGCVISSTSLVTEWLVGEHRAHAIILGHCCLSVGNVFLVWVAYSFPHWRLLFLLGGAPVFPLLICIWMVPESSRWLMVNGNVEEAKKVLCYAASVNKKTIPLTLLGKMHLHRKKVTKASLLDFYNNKRLCNLIVVLAIVWFAISYSYFTMSLKMKDVGVNIYFRELIRAFLEVPARLCSMLIMEQIKRKWSLAVTLLLASILCLLVILLPEGADNLASKKGEWPQIQALELISIKVLAIILGQFSLISACIVLFIYNAELLPTVLRTTGVGFTALFFGAGSISSLTVINQTSSHLPIFLCCISAILAFGFSYLLPEVQDQPFCDSLDY</sequence>
<feature type="transmembrane region" description="Helical" evidence="5">
    <location>
        <begin position="267"/>
        <end position="287"/>
    </location>
</feature>
<feature type="transmembrane region" description="Helical" evidence="5">
    <location>
        <begin position="512"/>
        <end position="532"/>
    </location>
</feature>
<dbReference type="EMBL" id="AAQR03006147">
    <property type="status" value="NOT_ANNOTATED_CDS"/>
    <property type="molecule type" value="Genomic_DNA"/>
</dbReference>
<reference evidence="7" key="2">
    <citation type="submission" date="2025-08" db="UniProtKB">
        <authorList>
            <consortium name="Ensembl"/>
        </authorList>
    </citation>
    <scope>IDENTIFICATION</scope>
</reference>
<dbReference type="SUPFAM" id="SSF103473">
    <property type="entry name" value="MFS general substrate transporter"/>
    <property type="match status" value="1"/>
</dbReference>
<feature type="transmembrane region" description="Helical" evidence="5">
    <location>
        <begin position="475"/>
        <end position="500"/>
    </location>
</feature>
<dbReference type="OMA" id="ICIFNIM"/>
<dbReference type="Pfam" id="PF00083">
    <property type="entry name" value="Sugar_tr"/>
    <property type="match status" value="1"/>
</dbReference>
<dbReference type="PANTHER" id="PTHR24064">
    <property type="entry name" value="SOLUTE CARRIER FAMILY 22 MEMBER"/>
    <property type="match status" value="1"/>
</dbReference>
<dbReference type="PROSITE" id="PS50850">
    <property type="entry name" value="MFS"/>
    <property type="match status" value="1"/>
</dbReference>
<dbReference type="HOGENOM" id="CLU_001265_33_3_1"/>
<dbReference type="GO" id="GO:0016020">
    <property type="term" value="C:membrane"/>
    <property type="evidence" value="ECO:0007669"/>
    <property type="project" value="UniProtKB-SubCell"/>
</dbReference>
<feature type="transmembrane region" description="Helical" evidence="5">
    <location>
        <begin position="293"/>
        <end position="313"/>
    </location>
</feature>
<name>H0XZM2_OTOGA</name>
<feature type="transmembrane region" description="Helical" evidence="5">
    <location>
        <begin position="66"/>
        <end position="88"/>
    </location>
</feature>
<dbReference type="InParanoid" id="H0XZM2"/>
<evidence type="ECO:0000313" key="8">
    <source>
        <dbReference type="Proteomes" id="UP000005225"/>
    </source>
</evidence>
<dbReference type="AlphaFoldDB" id="H0XZM2"/>
<keyword evidence="3 5" id="KW-1133">Transmembrane helix</keyword>
<dbReference type="EMBL" id="AAQR03006146">
    <property type="status" value="NOT_ANNOTATED_CDS"/>
    <property type="molecule type" value="Genomic_DNA"/>
</dbReference>
<dbReference type="InterPro" id="IPR005828">
    <property type="entry name" value="MFS_sugar_transport-like"/>
</dbReference>